<keyword evidence="2" id="KW-1003">Cell membrane</keyword>
<evidence type="ECO:0000256" key="4">
    <source>
        <dbReference type="ARBA" id="ARBA00022989"/>
    </source>
</evidence>
<feature type="transmembrane region" description="Helical" evidence="6">
    <location>
        <begin position="275"/>
        <end position="295"/>
    </location>
</feature>
<dbReference type="InterPro" id="IPR050833">
    <property type="entry name" value="Poly_Biosynth_Transport"/>
</dbReference>
<feature type="transmembrane region" description="Helical" evidence="6">
    <location>
        <begin position="398"/>
        <end position="422"/>
    </location>
</feature>
<organism evidence="7 8">
    <name type="scientific">Monoglobus pectinilyticus</name>
    <dbReference type="NCBI Taxonomy" id="1981510"/>
    <lineage>
        <taxon>Bacteria</taxon>
        <taxon>Bacillati</taxon>
        <taxon>Bacillota</taxon>
        <taxon>Clostridia</taxon>
        <taxon>Monoglobales</taxon>
        <taxon>Monoglobaceae</taxon>
        <taxon>Monoglobus</taxon>
    </lineage>
</organism>
<accession>A0A2K9P209</accession>
<feature type="transmembrane region" description="Helical" evidence="6">
    <location>
        <begin position="457"/>
        <end position="477"/>
    </location>
</feature>
<protein>
    <submittedName>
        <fullName evidence="7">Polysaccharide biosynthesis protein</fullName>
    </submittedName>
</protein>
<reference evidence="7 8" key="1">
    <citation type="submission" date="2017-04" db="EMBL/GenBank/DDBJ databases">
        <title>Monoglobus pectinilyticus 14 draft genome.</title>
        <authorList>
            <person name="Kim C."/>
            <person name="Rosendale D.I."/>
            <person name="Kelly W.J."/>
            <person name="Tannock G.W."/>
            <person name="Patchett M.L."/>
            <person name="Jordens J.Z."/>
        </authorList>
    </citation>
    <scope>NUCLEOTIDE SEQUENCE [LARGE SCALE GENOMIC DNA]</scope>
    <source>
        <strain evidence="7 8">14</strain>
    </source>
</reference>
<feature type="transmembrane region" description="Helical" evidence="6">
    <location>
        <begin position="99"/>
        <end position="120"/>
    </location>
</feature>
<dbReference type="RefSeq" id="WP_102365485.1">
    <property type="nucleotide sequence ID" value="NZ_CP020991.1"/>
</dbReference>
<dbReference type="CDD" id="cd13124">
    <property type="entry name" value="MATE_SpoVB_like"/>
    <property type="match status" value="1"/>
</dbReference>
<dbReference type="PIRSF" id="PIRSF038958">
    <property type="entry name" value="PG_synth_SpoVB"/>
    <property type="match status" value="1"/>
</dbReference>
<feature type="transmembrane region" description="Helical" evidence="6">
    <location>
        <begin position="489"/>
        <end position="507"/>
    </location>
</feature>
<proteinExistence type="predicted"/>
<dbReference type="InterPro" id="IPR002797">
    <property type="entry name" value="Polysacc_synth"/>
</dbReference>
<keyword evidence="8" id="KW-1185">Reference proteome</keyword>
<feature type="transmembrane region" description="Helical" evidence="6">
    <location>
        <begin position="519"/>
        <end position="541"/>
    </location>
</feature>
<feature type="transmembrane region" description="Helical" evidence="6">
    <location>
        <begin position="547"/>
        <end position="569"/>
    </location>
</feature>
<evidence type="ECO:0000256" key="2">
    <source>
        <dbReference type="ARBA" id="ARBA00022475"/>
    </source>
</evidence>
<dbReference type="Pfam" id="PF01943">
    <property type="entry name" value="Polysacc_synt"/>
    <property type="match status" value="1"/>
</dbReference>
<dbReference type="KEGG" id="mpec:B9O19_01102"/>
<dbReference type="Proteomes" id="UP000235589">
    <property type="component" value="Chromosome"/>
</dbReference>
<comment type="subcellular location">
    <subcellularLocation>
        <location evidence="1">Cell membrane</location>
        <topology evidence="1">Multi-pass membrane protein</topology>
    </subcellularLocation>
</comment>
<feature type="transmembrane region" description="Helical" evidence="6">
    <location>
        <begin position="178"/>
        <end position="197"/>
    </location>
</feature>
<feature type="transmembrane region" description="Helical" evidence="6">
    <location>
        <begin position="61"/>
        <end position="79"/>
    </location>
</feature>
<evidence type="ECO:0000256" key="1">
    <source>
        <dbReference type="ARBA" id="ARBA00004651"/>
    </source>
</evidence>
<dbReference type="GO" id="GO:0005886">
    <property type="term" value="C:plasma membrane"/>
    <property type="evidence" value="ECO:0007669"/>
    <property type="project" value="UniProtKB-SubCell"/>
</dbReference>
<keyword evidence="4 6" id="KW-1133">Transmembrane helix</keyword>
<dbReference type="PANTHER" id="PTHR30250:SF21">
    <property type="entry name" value="LIPID II FLIPPASE MURJ"/>
    <property type="match status" value="1"/>
</dbReference>
<evidence type="ECO:0000256" key="5">
    <source>
        <dbReference type="ARBA" id="ARBA00023136"/>
    </source>
</evidence>
<evidence type="ECO:0000256" key="6">
    <source>
        <dbReference type="SAM" id="Phobius"/>
    </source>
</evidence>
<dbReference type="InterPro" id="IPR024923">
    <property type="entry name" value="PG_synth_SpoVB"/>
</dbReference>
<evidence type="ECO:0000313" key="7">
    <source>
        <dbReference type="EMBL" id="AUO19266.1"/>
    </source>
</evidence>
<feature type="transmembrane region" description="Helical" evidence="6">
    <location>
        <begin position="217"/>
        <end position="244"/>
    </location>
</feature>
<dbReference type="GeneID" id="98062512"/>
<name>A0A2K9P209_9FIRM</name>
<feature type="transmembrane region" description="Helical" evidence="6">
    <location>
        <begin position="358"/>
        <end position="377"/>
    </location>
</feature>
<evidence type="ECO:0000256" key="3">
    <source>
        <dbReference type="ARBA" id="ARBA00022692"/>
    </source>
</evidence>
<keyword evidence="5 6" id="KW-0472">Membrane</keyword>
<dbReference type="OrthoDB" id="9775950at2"/>
<feature type="transmembrane region" description="Helical" evidence="6">
    <location>
        <begin position="428"/>
        <end position="450"/>
    </location>
</feature>
<evidence type="ECO:0000313" key="8">
    <source>
        <dbReference type="Proteomes" id="UP000235589"/>
    </source>
</evidence>
<gene>
    <name evidence="7" type="ORF">B9O19_01102</name>
</gene>
<feature type="transmembrane region" description="Helical" evidence="6">
    <location>
        <begin position="140"/>
        <end position="157"/>
    </location>
</feature>
<dbReference type="AlphaFoldDB" id="A0A2K9P209"/>
<sequence length="594" mass="63451">MEKTEATKVETKGGSKGSHFMQGALVLGIASLIVKIIGAVFKIPLINLIGDDGSGYFNVAYQIYTFMFIVATAGFPIAISKMVAESMARNDETDAKRVFQTAISFLAVIGLVGSIILFVFAKQLAGLVGIPDAELGIKAISPAVFFVSLASSMRGYFQGRQNMFPTAGSEVIESSGKMVIGLLMASFFMGMTIVPNLDKVIDFVTRQVDTAHMRTVYASAGAIFGVTAGTLLSFLLLSVIYICLAIGAKRHAKNIAPMTAAQEKLRPKRTILKELIMIAIPITIGASVSSLTTLIDMTTISRRLVTNPNVFNEYAFMFEQGTSFYDKAVGAGWTGAVLDSQKASTLYGMYTGKALTMFNLPLTLVVALGMSIVPAISSALARARKGEAGSITESAIRIAMLFGAPCAIGMSVLSSGVLGLLFSDDNAHVVLSILSIAIIPVAVVQVTNAILQSYGKVYYPVVNMLIGGAAKVIFNYIAIPYLGIDGAPIGTFICYLIIAVLNTVQIVRIANIRFKPLDILIKPLIAAGVMGVCGYFLSGILPTSRVLTVLEILICGIIYVIMIFAVRAIKREDIMNMPKGEKIAGILEKFKLIK</sequence>
<feature type="transmembrane region" description="Helical" evidence="6">
    <location>
        <begin position="20"/>
        <end position="41"/>
    </location>
</feature>
<dbReference type="PANTHER" id="PTHR30250">
    <property type="entry name" value="PST FAMILY PREDICTED COLANIC ACID TRANSPORTER"/>
    <property type="match status" value="1"/>
</dbReference>
<dbReference type="EMBL" id="CP020991">
    <property type="protein sequence ID" value="AUO19266.1"/>
    <property type="molecule type" value="Genomic_DNA"/>
</dbReference>
<keyword evidence="3 6" id="KW-0812">Transmembrane</keyword>